<dbReference type="Pfam" id="PF02333">
    <property type="entry name" value="Phytase"/>
    <property type="match status" value="1"/>
</dbReference>
<evidence type="ECO:0000259" key="2">
    <source>
        <dbReference type="PROSITE" id="PS51662"/>
    </source>
</evidence>
<name>A0A0C1L3L9_9BACT</name>
<feature type="chain" id="PRO_5002148782" evidence="1">
    <location>
        <begin position="21"/>
        <end position="353"/>
    </location>
</feature>
<dbReference type="EMBL" id="JSVC01000011">
    <property type="protein sequence ID" value="KIC94617.1"/>
    <property type="molecule type" value="Genomic_DNA"/>
</dbReference>
<organism evidence="3 4">
    <name type="scientific">Flavihumibacter solisilvae</name>
    <dbReference type="NCBI Taxonomy" id="1349421"/>
    <lineage>
        <taxon>Bacteria</taxon>
        <taxon>Pseudomonadati</taxon>
        <taxon>Bacteroidota</taxon>
        <taxon>Chitinophagia</taxon>
        <taxon>Chitinophagales</taxon>
        <taxon>Chitinophagaceae</taxon>
        <taxon>Flavihumibacter</taxon>
    </lineage>
</organism>
<dbReference type="InterPro" id="IPR011042">
    <property type="entry name" value="6-blade_b-propeller_TolB-like"/>
</dbReference>
<dbReference type="Proteomes" id="UP000031408">
    <property type="component" value="Unassembled WGS sequence"/>
</dbReference>
<feature type="domain" description="BPP" evidence="2">
    <location>
        <begin position="25"/>
        <end position="348"/>
    </location>
</feature>
<dbReference type="SUPFAM" id="SSF50956">
    <property type="entry name" value="Thermostable phytase (3-phytase)"/>
    <property type="match status" value="1"/>
</dbReference>
<comment type="caution">
    <text evidence="3">The sequence shown here is derived from an EMBL/GenBank/DDBJ whole genome shotgun (WGS) entry which is preliminary data.</text>
</comment>
<accession>A0A0C1L3L9</accession>
<evidence type="ECO:0000313" key="3">
    <source>
        <dbReference type="EMBL" id="KIC94617.1"/>
    </source>
</evidence>
<protein>
    <submittedName>
        <fullName evidence="3">3-phytase</fullName>
    </submittedName>
</protein>
<dbReference type="AlphaFoldDB" id="A0A0C1L3L9"/>
<gene>
    <name evidence="3" type="ORF">OI18_10995</name>
</gene>
<evidence type="ECO:0000313" key="4">
    <source>
        <dbReference type="Proteomes" id="UP000031408"/>
    </source>
</evidence>
<keyword evidence="1" id="KW-0732">Signal</keyword>
<dbReference type="Gene3D" id="2.120.10.30">
    <property type="entry name" value="TolB, C-terminal domain"/>
    <property type="match status" value="1"/>
</dbReference>
<evidence type="ECO:0000256" key="1">
    <source>
        <dbReference type="SAM" id="SignalP"/>
    </source>
</evidence>
<sequence length="353" mass="38322">MSTTAVLLRLVWITSSVSFLSCGGPLKSAPAPDAVQPLVVTEQVVYDTDDPAIWINSSDTSKSLVIGTDKETGGGLYAFDLHGKIVNKVTGLKRPNNVDIAYGVKLNGTFVDLAVVTERESQLVRFFTLPALEPADAGGIKVFAGEQDRLPMGVAVYKQSSDSALYVIVGRKSGPHEGYLWQYKLQDSAGVVTMRLARKFGKYSGKKEIESIAVDNELGYVYYSDEQVGIRKYYADPSSGNEELAMFGTGEFKEDNEGISIYKTGDSTGYILVSDQAANCFNIYSREGSKGDQNLHKRVAVVPVKAQESDGSELTSVSLPGFEGGLFVAMSTDKTFQYYSWKDLAKKAGLKTP</sequence>
<feature type="signal peptide" evidence="1">
    <location>
        <begin position="1"/>
        <end position="20"/>
    </location>
</feature>
<dbReference type="GO" id="GO:0016158">
    <property type="term" value="F:inositol hexakisphosphate 3-phosphatase activity"/>
    <property type="evidence" value="ECO:0007669"/>
    <property type="project" value="InterPro"/>
</dbReference>
<dbReference type="STRING" id="1349421.OI18_10995"/>
<dbReference type="PROSITE" id="PS51662">
    <property type="entry name" value="BP_PHYTASE"/>
    <property type="match status" value="1"/>
</dbReference>
<reference evidence="3 4" key="1">
    <citation type="submission" date="2014-11" db="EMBL/GenBank/DDBJ databases">
        <title>Genome sequence of Flavihumibacter solisilvae 3-3.</title>
        <authorList>
            <person name="Zhou G."/>
            <person name="Li M."/>
            <person name="Wang G."/>
        </authorList>
    </citation>
    <scope>NUCLEOTIDE SEQUENCE [LARGE SCALE GENOMIC DNA]</scope>
    <source>
        <strain evidence="3 4">3-3</strain>
    </source>
</reference>
<dbReference type="OrthoDB" id="8696437at2"/>
<dbReference type="InterPro" id="IPR003431">
    <property type="entry name" value="B-propeller_Phytase"/>
</dbReference>
<proteinExistence type="predicted"/>
<keyword evidence="4" id="KW-1185">Reference proteome</keyword>
<dbReference type="RefSeq" id="WP_039139845.1">
    <property type="nucleotide sequence ID" value="NZ_JSVC01000011.1"/>
</dbReference>